<dbReference type="GO" id="GO:0003824">
    <property type="term" value="F:catalytic activity"/>
    <property type="evidence" value="ECO:0007669"/>
    <property type="project" value="InterPro"/>
</dbReference>
<dbReference type="EMBL" id="GU324300">
    <property type="protein sequence ID" value="ADB92509.1"/>
    <property type="molecule type" value="Genomic_DNA"/>
</dbReference>
<keyword evidence="2" id="KW-0949">S-adenosyl-L-methionine</keyword>
<dbReference type="PANTHER" id="PTHR43306:SF1">
    <property type="entry name" value="7,8-DIHYDRO-6-HYDROXYMETHYLPTERIN DIMETHYLTRANSFERASE"/>
    <property type="match status" value="1"/>
</dbReference>
<name>D3JWT9_9BACT</name>
<dbReference type="InterPro" id="IPR056488">
    <property type="entry name" value="Zn_ribbon_HMPTM"/>
</dbReference>
<proteinExistence type="predicted"/>
<dbReference type="SFLD" id="SFLDS00029">
    <property type="entry name" value="Radical_SAM"/>
    <property type="match status" value="1"/>
</dbReference>
<sequence>MTHSNHKTDLKPRCSSRHIIRRTFSVCPVCLKRIPASHVQAGVAVFMEKECPEHGFFSTPVWRNHVPITEWIGDVPEIRDGENLDCPHACGLCPDHQRETCCVLLEVTGQCNLHCRFCFADAAPALDPATETVKGWLDQLAVPGKTLVQLSGGEPTVRDDLPEIIRHARQAGCAHVQLNSNGIRLGQDKAYAGSLAEAGLSFVFLQFDGMDDDVYRTLRGKPLLEIKKKAITHCGECGIGVTLVPTLVPEVNVHQIGAIIDYGISMSPWVRGVHFQPVSFFGRIPQMPLDQMPSDQMPSDRMRLTLDQLMAKIETQTGGRIARQHLLSSRFNHPLCKFHGDFVVLPDSIMPLSHPRDRSGKCCDSPVTVDQNRAFITRRWQRPAPDLLSPAGEAPSRCCPSSGNIVPASCCNPNALTAPREGRFPDKPSQTPFPMNPPPDSLDLDYFMNRVRTHGFTLTSMAFQDAGNLDIERLRRCSLHVFDNGRFVPFCAYYLAGWQPKEGSS</sequence>
<dbReference type="Pfam" id="PF23545">
    <property type="entry name" value="Zn_ribbon_HMPTM"/>
    <property type="match status" value="1"/>
</dbReference>
<evidence type="ECO:0000256" key="5">
    <source>
        <dbReference type="ARBA" id="ARBA00023014"/>
    </source>
</evidence>
<dbReference type="AlphaFoldDB" id="D3JWT9"/>
<dbReference type="InterPro" id="IPR007197">
    <property type="entry name" value="rSAM"/>
</dbReference>
<dbReference type="InterPro" id="IPR054698">
    <property type="entry name" value="rSAM_Se_TrsS"/>
</dbReference>
<dbReference type="NCBIfam" id="NF045646">
    <property type="entry name" value="rSAM_Se_TrsS"/>
    <property type="match status" value="1"/>
</dbReference>
<dbReference type="Gene3D" id="3.20.20.70">
    <property type="entry name" value="Aldolase class I"/>
    <property type="match status" value="1"/>
</dbReference>
<evidence type="ECO:0000256" key="4">
    <source>
        <dbReference type="ARBA" id="ARBA00023004"/>
    </source>
</evidence>
<evidence type="ECO:0000313" key="7">
    <source>
        <dbReference type="EMBL" id="ADB92509.1"/>
    </source>
</evidence>
<dbReference type="GO" id="GO:0046872">
    <property type="term" value="F:metal ion binding"/>
    <property type="evidence" value="ECO:0007669"/>
    <property type="project" value="UniProtKB-KW"/>
</dbReference>
<organism evidence="7">
    <name type="scientific">Desulfotignum phosphitoxidans</name>
    <dbReference type="NCBI Taxonomy" id="190898"/>
    <lineage>
        <taxon>Bacteria</taxon>
        <taxon>Pseudomonadati</taxon>
        <taxon>Thermodesulfobacteriota</taxon>
        <taxon>Desulfobacteria</taxon>
        <taxon>Desulfobacterales</taxon>
        <taxon>Desulfobacteraceae</taxon>
        <taxon>Desulfotignum</taxon>
    </lineage>
</organism>
<dbReference type="GO" id="GO:0051536">
    <property type="term" value="F:iron-sulfur cluster binding"/>
    <property type="evidence" value="ECO:0007669"/>
    <property type="project" value="UniProtKB-KW"/>
</dbReference>
<dbReference type="InterPro" id="IPR013785">
    <property type="entry name" value="Aldolase_TIM"/>
</dbReference>
<keyword evidence="4" id="KW-0408">Iron</keyword>
<dbReference type="CDD" id="cd01335">
    <property type="entry name" value="Radical_SAM"/>
    <property type="match status" value="1"/>
</dbReference>
<reference evidence="7" key="1">
    <citation type="journal article" date="2010" name="J. Bacteriol.">
        <title>Identification and heterologous expression of genes involved in anaerobic dissimilatory phosphite oxidation by Desulfotignum phosphitoxidans.</title>
        <authorList>
            <person name="Simeonova D.D."/>
            <person name="Wilson M.M."/>
            <person name="Metcalf W.W."/>
            <person name="Schink B."/>
        </authorList>
    </citation>
    <scope>NUCLEOTIDE SEQUENCE</scope>
    <source>
        <strain evidence="7">FiPS-3</strain>
    </source>
</reference>
<dbReference type="Pfam" id="PF04055">
    <property type="entry name" value="Radical_SAM"/>
    <property type="match status" value="1"/>
</dbReference>
<keyword evidence="3" id="KW-0479">Metal-binding</keyword>
<dbReference type="InterPro" id="IPR058240">
    <property type="entry name" value="rSAM_sf"/>
</dbReference>
<dbReference type="SFLD" id="SFLDG01067">
    <property type="entry name" value="SPASM/twitch_domain_containing"/>
    <property type="match status" value="1"/>
</dbReference>
<accession>D3JWT9</accession>
<dbReference type="PROSITE" id="PS51918">
    <property type="entry name" value="RADICAL_SAM"/>
    <property type="match status" value="1"/>
</dbReference>
<keyword evidence="5" id="KW-0411">Iron-sulfur</keyword>
<comment type="cofactor">
    <cofactor evidence="1">
        <name>[4Fe-4S] cluster</name>
        <dbReference type="ChEBI" id="CHEBI:49883"/>
    </cofactor>
</comment>
<evidence type="ECO:0000259" key="6">
    <source>
        <dbReference type="PROSITE" id="PS51918"/>
    </source>
</evidence>
<dbReference type="SUPFAM" id="SSF102114">
    <property type="entry name" value="Radical SAM enzymes"/>
    <property type="match status" value="1"/>
</dbReference>
<evidence type="ECO:0000256" key="3">
    <source>
        <dbReference type="ARBA" id="ARBA00022723"/>
    </source>
</evidence>
<dbReference type="InterPro" id="IPR034474">
    <property type="entry name" value="Methyltransferase_Class_D"/>
</dbReference>
<evidence type="ECO:0000256" key="2">
    <source>
        <dbReference type="ARBA" id="ARBA00022691"/>
    </source>
</evidence>
<feature type="domain" description="Radical SAM core" evidence="6">
    <location>
        <begin position="95"/>
        <end position="320"/>
    </location>
</feature>
<dbReference type="SFLD" id="SFLDG01100">
    <property type="entry name" value="methyltransferase_(Class_D)"/>
    <property type="match status" value="1"/>
</dbReference>
<evidence type="ECO:0000256" key="1">
    <source>
        <dbReference type="ARBA" id="ARBA00001966"/>
    </source>
</evidence>
<dbReference type="PANTHER" id="PTHR43306">
    <property type="entry name" value="7,8-DIHYDRO-6-HYDROXYMETHYLPTERIN DIMETHYLTRANSFERASE"/>
    <property type="match status" value="1"/>
</dbReference>
<protein>
    <submittedName>
        <fullName evidence="7">Radical SAM family protein</fullName>
    </submittedName>
</protein>